<evidence type="ECO:0000256" key="1">
    <source>
        <dbReference type="SAM" id="MobiDB-lite"/>
    </source>
</evidence>
<feature type="region of interest" description="Disordered" evidence="1">
    <location>
        <begin position="1"/>
        <end position="54"/>
    </location>
</feature>
<feature type="compositionally biased region" description="Polar residues" evidence="1">
    <location>
        <begin position="228"/>
        <end position="238"/>
    </location>
</feature>
<sequence>MESIPHPPGRPVKVSTPPVPRSRLPNIGVKDQRQAYSAPPDYQPTEDPLLGGRHSKLYQRRKEIEAELRREFKLPEEAEAVLSQIASRRAPAAFGIPPPVPKPRQSKSHLPPIPKPSPEAPRKRWGSIDEADNPGQRFPSSGIAGSCPAGSKDDGEEPWWKAEQQALNSRRRGRQSSVSPVQSPTPSNADSPVKASQDSQLDVSSPSSPGSPSDRSSYSSPSKRSKDQTVNPRRQSWRNGPPGAAGADDESAAVRCEGRSMTEEGGRGSPAAGEEPWKMK</sequence>
<organism evidence="2 3">
    <name type="scientific">Polarella glacialis</name>
    <name type="common">Dinoflagellate</name>
    <dbReference type="NCBI Taxonomy" id="89957"/>
    <lineage>
        <taxon>Eukaryota</taxon>
        <taxon>Sar</taxon>
        <taxon>Alveolata</taxon>
        <taxon>Dinophyceae</taxon>
        <taxon>Suessiales</taxon>
        <taxon>Suessiaceae</taxon>
        <taxon>Polarella</taxon>
    </lineage>
</organism>
<protein>
    <submittedName>
        <fullName evidence="2">Uncharacterized protein</fullName>
    </submittedName>
</protein>
<gene>
    <name evidence="2" type="ORF">PGLA1383_LOCUS21221</name>
</gene>
<name>A0A813EW76_POLGL</name>
<dbReference type="AlphaFoldDB" id="A0A813EW76"/>
<feature type="compositionally biased region" description="Low complexity" evidence="1">
    <location>
        <begin position="196"/>
        <end position="222"/>
    </location>
</feature>
<keyword evidence="3" id="KW-1185">Reference proteome</keyword>
<feature type="non-terminal residue" evidence="2">
    <location>
        <position position="1"/>
    </location>
</feature>
<feature type="compositionally biased region" description="Low complexity" evidence="1">
    <location>
        <begin position="175"/>
        <end position="187"/>
    </location>
</feature>
<dbReference type="EMBL" id="CAJNNV010014897">
    <property type="protein sequence ID" value="CAE8602993.1"/>
    <property type="molecule type" value="Genomic_DNA"/>
</dbReference>
<dbReference type="OrthoDB" id="439781at2759"/>
<evidence type="ECO:0000313" key="3">
    <source>
        <dbReference type="Proteomes" id="UP000654075"/>
    </source>
</evidence>
<proteinExistence type="predicted"/>
<reference evidence="2" key="1">
    <citation type="submission" date="2021-02" db="EMBL/GenBank/DDBJ databases">
        <authorList>
            <person name="Dougan E. K."/>
            <person name="Rhodes N."/>
            <person name="Thang M."/>
            <person name="Chan C."/>
        </authorList>
    </citation>
    <scope>NUCLEOTIDE SEQUENCE</scope>
</reference>
<comment type="caution">
    <text evidence="2">The sequence shown here is derived from an EMBL/GenBank/DDBJ whole genome shotgun (WGS) entry which is preliminary data.</text>
</comment>
<evidence type="ECO:0000313" key="2">
    <source>
        <dbReference type="EMBL" id="CAE8602993.1"/>
    </source>
</evidence>
<dbReference type="Proteomes" id="UP000654075">
    <property type="component" value="Unassembled WGS sequence"/>
</dbReference>
<feature type="compositionally biased region" description="Pro residues" evidence="1">
    <location>
        <begin position="1"/>
        <end position="10"/>
    </location>
</feature>
<feature type="region of interest" description="Disordered" evidence="1">
    <location>
        <begin position="89"/>
        <end position="280"/>
    </location>
</feature>
<feature type="compositionally biased region" description="Basic and acidic residues" evidence="1">
    <location>
        <begin position="256"/>
        <end position="266"/>
    </location>
</feature>
<accession>A0A813EW76</accession>